<dbReference type="EMBL" id="BAAANT010000006">
    <property type="protein sequence ID" value="GAA2136136.1"/>
    <property type="molecule type" value="Genomic_DNA"/>
</dbReference>
<feature type="domain" description="Fatty acid desaturase" evidence="3">
    <location>
        <begin position="80"/>
        <end position="337"/>
    </location>
</feature>
<dbReference type="RefSeq" id="WP_344462141.1">
    <property type="nucleotide sequence ID" value="NZ_BAAANT010000006.1"/>
</dbReference>
<sequence length="405" mass="45665">MSKVDQIPAQPGHDDGAADPVRESMRRLPGLFALPLTLLTGRPHAGQRPIAHTPAGHLRNAVQSVLAGLLVSAFALAEAGWALVLLLPGWAMTLHGARNLRMMIYHQCAHANMWGNRRADAALGRAIAALLMIQDFGRYSAEHVSDHHALHHMTRRDPTVQAFLLTLRLRPGMSRRRMWRRVLGRTVSPVFHLRFLTARIRSYFHAATPAARTATSAGLLLAAGLAGWLHLWTLLLVGWVFPMTVLYQISNTLRLCVKHTFPAPEQTVRRGREYFAGLTNGIFLGEPAPAPGLPPARRWAAWLRWWTRMLLVHFPARYLVLTGDTVVHDFHHRYPMSRNWADYLFAREEDHRRGSPGWPPYREVWGLVAAIDLVFDSLRAADPLEYDPDLLAEANHRQLFAAFDD</sequence>
<proteinExistence type="predicted"/>
<evidence type="ECO:0000256" key="1">
    <source>
        <dbReference type="SAM" id="MobiDB-lite"/>
    </source>
</evidence>
<keyword evidence="2" id="KW-0472">Membrane</keyword>
<dbReference type="InterPro" id="IPR005804">
    <property type="entry name" value="FA_desaturase_dom"/>
</dbReference>
<keyword evidence="2" id="KW-1133">Transmembrane helix</keyword>
<organism evidence="4 5">
    <name type="scientific">Kitasatospora kazusensis</name>
    <dbReference type="NCBI Taxonomy" id="407974"/>
    <lineage>
        <taxon>Bacteria</taxon>
        <taxon>Bacillati</taxon>
        <taxon>Actinomycetota</taxon>
        <taxon>Actinomycetes</taxon>
        <taxon>Kitasatosporales</taxon>
        <taxon>Streptomycetaceae</taxon>
        <taxon>Kitasatospora</taxon>
    </lineage>
</organism>
<feature type="transmembrane region" description="Helical" evidence="2">
    <location>
        <begin position="65"/>
        <end position="93"/>
    </location>
</feature>
<keyword evidence="5" id="KW-1185">Reference proteome</keyword>
<evidence type="ECO:0000259" key="3">
    <source>
        <dbReference type="Pfam" id="PF00487"/>
    </source>
</evidence>
<evidence type="ECO:0000256" key="2">
    <source>
        <dbReference type="SAM" id="Phobius"/>
    </source>
</evidence>
<accession>A0ABP5KU65</accession>
<reference evidence="5" key="1">
    <citation type="journal article" date="2019" name="Int. J. Syst. Evol. Microbiol.">
        <title>The Global Catalogue of Microorganisms (GCM) 10K type strain sequencing project: providing services to taxonomists for standard genome sequencing and annotation.</title>
        <authorList>
            <consortium name="The Broad Institute Genomics Platform"/>
            <consortium name="The Broad Institute Genome Sequencing Center for Infectious Disease"/>
            <person name="Wu L."/>
            <person name="Ma J."/>
        </authorList>
    </citation>
    <scope>NUCLEOTIDE SEQUENCE [LARGE SCALE GENOMIC DNA]</scope>
    <source>
        <strain evidence="5">JCM 14560</strain>
    </source>
</reference>
<protein>
    <recommendedName>
        <fullName evidence="3">Fatty acid desaturase domain-containing protein</fullName>
    </recommendedName>
</protein>
<comment type="caution">
    <text evidence="4">The sequence shown here is derived from an EMBL/GenBank/DDBJ whole genome shotgun (WGS) entry which is preliminary data.</text>
</comment>
<evidence type="ECO:0000313" key="5">
    <source>
        <dbReference type="Proteomes" id="UP001422759"/>
    </source>
</evidence>
<keyword evidence="2" id="KW-0812">Transmembrane</keyword>
<dbReference type="Proteomes" id="UP001422759">
    <property type="component" value="Unassembled WGS sequence"/>
</dbReference>
<feature type="region of interest" description="Disordered" evidence="1">
    <location>
        <begin position="1"/>
        <end position="21"/>
    </location>
</feature>
<name>A0ABP5KU65_9ACTN</name>
<gene>
    <name evidence="4" type="ORF">GCM10009760_15410</name>
</gene>
<feature type="transmembrane region" description="Helical" evidence="2">
    <location>
        <begin position="220"/>
        <end position="241"/>
    </location>
</feature>
<evidence type="ECO:0000313" key="4">
    <source>
        <dbReference type="EMBL" id="GAA2136136.1"/>
    </source>
</evidence>
<feature type="compositionally biased region" description="Basic and acidic residues" evidence="1">
    <location>
        <begin position="12"/>
        <end position="21"/>
    </location>
</feature>
<dbReference type="Pfam" id="PF00487">
    <property type="entry name" value="FA_desaturase"/>
    <property type="match status" value="1"/>
</dbReference>